<dbReference type="InterPro" id="IPR019979">
    <property type="entry name" value="Ribosomal_uS17_CS"/>
</dbReference>
<sequence>MPKRELKGIIISNKMQKTLVVRVESMKEHPKYKRRYNVHKNYKAHYDPPAGGGEYKEGDRVVIQETKPISKDKHWKIIKKI</sequence>
<dbReference type="AlphaFoldDB" id="A0A1G2DZ11"/>
<gene>
    <name evidence="6" type="primary">rpsQ</name>
    <name evidence="7" type="ORF">A2V72_00265</name>
</gene>
<dbReference type="HAMAP" id="MF_01345_B">
    <property type="entry name" value="Ribosomal_uS17_B"/>
    <property type="match status" value="1"/>
</dbReference>
<name>A0A1G2DZ11_9BACT</name>
<comment type="caution">
    <text evidence="7">The sequence shown here is derived from an EMBL/GenBank/DDBJ whole genome shotgun (WGS) entry which is preliminary data.</text>
</comment>
<dbReference type="EMBL" id="MHLW01000013">
    <property type="protein sequence ID" value="OGZ18158.1"/>
    <property type="molecule type" value="Genomic_DNA"/>
</dbReference>
<accession>A0A1G2DZ11</accession>
<evidence type="ECO:0000256" key="3">
    <source>
        <dbReference type="ARBA" id="ARBA00022884"/>
    </source>
</evidence>
<comment type="subunit">
    <text evidence="6">Part of the 30S ribosomal subunit.</text>
</comment>
<organism evidence="7 8">
    <name type="scientific">Candidatus Nealsonbacteria bacterium RBG_13_37_56</name>
    <dbReference type="NCBI Taxonomy" id="1801661"/>
    <lineage>
        <taxon>Bacteria</taxon>
        <taxon>Candidatus Nealsoniibacteriota</taxon>
    </lineage>
</organism>
<keyword evidence="4 6" id="KW-0689">Ribosomal protein</keyword>
<dbReference type="PANTHER" id="PTHR10744">
    <property type="entry name" value="40S RIBOSOMAL PROTEIN S11 FAMILY MEMBER"/>
    <property type="match status" value="1"/>
</dbReference>
<evidence type="ECO:0000256" key="1">
    <source>
        <dbReference type="ARBA" id="ARBA00010254"/>
    </source>
</evidence>
<dbReference type="GO" id="GO:0003735">
    <property type="term" value="F:structural constituent of ribosome"/>
    <property type="evidence" value="ECO:0007669"/>
    <property type="project" value="InterPro"/>
</dbReference>
<dbReference type="InterPro" id="IPR019984">
    <property type="entry name" value="Ribosomal_uS17_bact/chlr"/>
</dbReference>
<evidence type="ECO:0000256" key="4">
    <source>
        <dbReference type="ARBA" id="ARBA00022980"/>
    </source>
</evidence>
<dbReference type="GO" id="GO:0019843">
    <property type="term" value="F:rRNA binding"/>
    <property type="evidence" value="ECO:0007669"/>
    <property type="project" value="UniProtKB-UniRule"/>
</dbReference>
<comment type="function">
    <text evidence="6">One of the primary rRNA binding proteins, it binds specifically to the 5'-end of 16S ribosomal RNA.</text>
</comment>
<dbReference type="NCBIfam" id="NF004123">
    <property type="entry name" value="PRK05610.1"/>
    <property type="match status" value="1"/>
</dbReference>
<dbReference type="Gene3D" id="2.40.50.140">
    <property type="entry name" value="Nucleic acid-binding proteins"/>
    <property type="match status" value="1"/>
</dbReference>
<protein>
    <recommendedName>
        <fullName evidence="6">Small ribosomal subunit protein uS17</fullName>
    </recommendedName>
</protein>
<dbReference type="CDD" id="cd00364">
    <property type="entry name" value="Ribosomal_uS17"/>
    <property type="match status" value="1"/>
</dbReference>
<evidence type="ECO:0000256" key="2">
    <source>
        <dbReference type="ARBA" id="ARBA00022730"/>
    </source>
</evidence>
<evidence type="ECO:0000256" key="6">
    <source>
        <dbReference type="HAMAP-Rule" id="MF_01345"/>
    </source>
</evidence>
<keyword evidence="2 6" id="KW-0699">rRNA-binding</keyword>
<dbReference type="GO" id="GO:0022627">
    <property type="term" value="C:cytosolic small ribosomal subunit"/>
    <property type="evidence" value="ECO:0007669"/>
    <property type="project" value="TreeGrafter"/>
</dbReference>
<evidence type="ECO:0000313" key="8">
    <source>
        <dbReference type="Proteomes" id="UP000178893"/>
    </source>
</evidence>
<dbReference type="InterPro" id="IPR012340">
    <property type="entry name" value="NA-bd_OB-fold"/>
</dbReference>
<dbReference type="Proteomes" id="UP000178893">
    <property type="component" value="Unassembled WGS sequence"/>
</dbReference>
<dbReference type="GO" id="GO:0006412">
    <property type="term" value="P:translation"/>
    <property type="evidence" value="ECO:0007669"/>
    <property type="project" value="UniProtKB-UniRule"/>
</dbReference>
<dbReference type="PROSITE" id="PS00056">
    <property type="entry name" value="RIBOSOMAL_S17"/>
    <property type="match status" value="1"/>
</dbReference>
<proteinExistence type="inferred from homology"/>
<evidence type="ECO:0000313" key="7">
    <source>
        <dbReference type="EMBL" id="OGZ18158.1"/>
    </source>
</evidence>
<keyword evidence="5 6" id="KW-0687">Ribonucleoprotein</keyword>
<dbReference type="SUPFAM" id="SSF50249">
    <property type="entry name" value="Nucleic acid-binding proteins"/>
    <property type="match status" value="1"/>
</dbReference>
<dbReference type="PANTHER" id="PTHR10744:SF1">
    <property type="entry name" value="SMALL RIBOSOMAL SUBUNIT PROTEIN US17M"/>
    <property type="match status" value="1"/>
</dbReference>
<dbReference type="InterPro" id="IPR000266">
    <property type="entry name" value="Ribosomal_uS17"/>
</dbReference>
<evidence type="ECO:0000256" key="5">
    <source>
        <dbReference type="ARBA" id="ARBA00023274"/>
    </source>
</evidence>
<reference evidence="7 8" key="1">
    <citation type="journal article" date="2016" name="Nat. Commun.">
        <title>Thousands of microbial genomes shed light on interconnected biogeochemical processes in an aquifer system.</title>
        <authorList>
            <person name="Anantharaman K."/>
            <person name="Brown C.T."/>
            <person name="Hug L.A."/>
            <person name="Sharon I."/>
            <person name="Castelle C.J."/>
            <person name="Probst A.J."/>
            <person name="Thomas B.C."/>
            <person name="Singh A."/>
            <person name="Wilkins M.J."/>
            <person name="Karaoz U."/>
            <person name="Brodie E.L."/>
            <person name="Williams K.H."/>
            <person name="Hubbard S.S."/>
            <person name="Banfield J.F."/>
        </authorList>
    </citation>
    <scope>NUCLEOTIDE SEQUENCE [LARGE SCALE GENOMIC DNA]</scope>
</reference>
<dbReference type="Pfam" id="PF00366">
    <property type="entry name" value="Ribosomal_S17"/>
    <property type="match status" value="1"/>
</dbReference>
<keyword evidence="3 6" id="KW-0694">RNA-binding</keyword>
<comment type="similarity">
    <text evidence="1 6">Belongs to the universal ribosomal protein uS17 family.</text>
</comment>